<comment type="caution">
    <text evidence="16">The sequence shown here is derived from an EMBL/GenBank/DDBJ whole genome shotgun (WGS) entry which is preliminary data.</text>
</comment>
<dbReference type="SUPFAM" id="SSF54534">
    <property type="entry name" value="FKBP-like"/>
    <property type="match status" value="1"/>
</dbReference>
<comment type="domain">
    <text evidence="12">Consists of 3 domains; the N-terminus binds the ribosome, the middle domain has PPIase activity, while the C-terminus has intrinsic chaperone activity on its own.</text>
</comment>
<evidence type="ECO:0000256" key="1">
    <source>
        <dbReference type="ARBA" id="ARBA00000971"/>
    </source>
</evidence>
<dbReference type="Proteomes" id="UP000244338">
    <property type="component" value="Unassembled WGS sequence"/>
</dbReference>
<dbReference type="EMBL" id="PEBX01000025">
    <property type="protein sequence ID" value="PTQ56531.1"/>
    <property type="molecule type" value="Genomic_DNA"/>
</dbReference>
<protein>
    <recommendedName>
        <fullName evidence="4 12">Trigger factor</fullName>
        <shortName evidence="12">TF</shortName>
        <ecNumber evidence="3 12">5.2.1.8</ecNumber>
    </recommendedName>
    <alternativeName>
        <fullName evidence="11 12">PPIase</fullName>
    </alternativeName>
</protein>
<keyword evidence="9 12" id="KW-0131">Cell cycle</keyword>
<evidence type="ECO:0000256" key="13">
    <source>
        <dbReference type="PROSITE-ProRule" id="PRU00277"/>
    </source>
</evidence>
<dbReference type="Pfam" id="PF00254">
    <property type="entry name" value="FKBP_C"/>
    <property type="match status" value="1"/>
</dbReference>
<dbReference type="GO" id="GO:0015031">
    <property type="term" value="P:protein transport"/>
    <property type="evidence" value="ECO:0007669"/>
    <property type="project" value="UniProtKB-UniRule"/>
</dbReference>
<dbReference type="GO" id="GO:0043022">
    <property type="term" value="F:ribosome binding"/>
    <property type="evidence" value="ECO:0007669"/>
    <property type="project" value="TreeGrafter"/>
</dbReference>
<keyword evidence="7 12" id="KW-0143">Chaperone</keyword>
<dbReference type="GO" id="GO:0051301">
    <property type="term" value="P:cell division"/>
    <property type="evidence" value="ECO:0007669"/>
    <property type="project" value="UniProtKB-KW"/>
</dbReference>
<keyword evidence="6 12" id="KW-0697">Rotamase</keyword>
<dbReference type="InterPro" id="IPR036611">
    <property type="entry name" value="Trigger_fac_ribosome-bd_sf"/>
</dbReference>
<sequence>MRTTLETVDKHKVAVTVEIDAETFDAALDRAFRKVVRSVSVPGFRKGRVPRPIFERRFGVESLYEEALEELLPTTYEAAIEQEGVEPVERPKFEVTQIEKGLPLIYKATVTVRPEVKLDLAIEQLTVTREVQNVREEDVEKRLEEMRKDAALLVPVEDEEATVEEGDTLTIDYEGFIDGEPFEGGSAEGATLEIGSGRFIPGFEEGLIGKKLGQEATIEVKFPDDYHAEKLAGKMATFVVMIHEMKRKEYPALDDDFAREVSDVDSLEALKAEVREELEKEAQLSADRAVEKKLVDELVRYASVDLPDVMVHHEAHDMVHELEHNLRAYGIPMELYYQSVQKDHDQLLEEFKPEARRRLTERLALLALAKKEGLTVSEEELNEEISRYAETERVDVAEMKARLEQYGAMGSLSESILVRKALDWLKTHAKIETVFVDAEETSDTAREAGEGAQVSPEGNVQTLEGNIKTAVDDAAASGNGDGIHIAQDDHA</sequence>
<reference evidence="17" key="1">
    <citation type="journal article" date="2018" name="Sci. Rep.">
        <title>Lignite coal burning seam in the remote Altai Mountains harbors a hydrogen-driven thermophilic microbial community.</title>
        <authorList>
            <person name="Kadnikov V.V."/>
            <person name="Mardanov A.V."/>
            <person name="Ivasenko D.A."/>
            <person name="Antsiferov D.V."/>
            <person name="Beletsky A.V."/>
            <person name="Karnachuk O.V."/>
            <person name="Ravin N.V."/>
        </authorList>
    </citation>
    <scope>NUCLEOTIDE SEQUENCE [LARGE SCALE GENOMIC DNA]</scope>
</reference>
<dbReference type="InterPro" id="IPR027304">
    <property type="entry name" value="Trigger_fact/SurA_dom_sf"/>
</dbReference>
<keyword evidence="12" id="KW-0963">Cytoplasm</keyword>
<dbReference type="FunFam" id="3.10.50.40:FF:000001">
    <property type="entry name" value="Trigger factor"/>
    <property type="match status" value="1"/>
</dbReference>
<name>A0A2R6Y1I2_9BACL</name>
<evidence type="ECO:0000256" key="11">
    <source>
        <dbReference type="ARBA" id="ARBA00029986"/>
    </source>
</evidence>
<evidence type="ECO:0000256" key="3">
    <source>
        <dbReference type="ARBA" id="ARBA00013194"/>
    </source>
</evidence>
<dbReference type="InterPro" id="IPR046357">
    <property type="entry name" value="PPIase_dom_sf"/>
</dbReference>
<organism evidence="16 17">
    <name type="scientific">Candidatus Carbonibacillus altaicus</name>
    <dbReference type="NCBI Taxonomy" id="2163959"/>
    <lineage>
        <taxon>Bacteria</taxon>
        <taxon>Bacillati</taxon>
        <taxon>Bacillota</taxon>
        <taxon>Bacilli</taxon>
        <taxon>Bacillales</taxon>
        <taxon>Candidatus Carbonibacillus</taxon>
    </lineage>
</organism>
<evidence type="ECO:0000256" key="8">
    <source>
        <dbReference type="ARBA" id="ARBA00023235"/>
    </source>
</evidence>
<keyword evidence="5 12" id="KW-0132">Cell division</keyword>
<evidence type="ECO:0000256" key="12">
    <source>
        <dbReference type="HAMAP-Rule" id="MF_00303"/>
    </source>
</evidence>
<dbReference type="SUPFAM" id="SSF102735">
    <property type="entry name" value="Trigger factor ribosome-binding domain"/>
    <property type="match status" value="1"/>
</dbReference>
<gene>
    <name evidence="12" type="primary">tig</name>
    <name evidence="16" type="ORF">BSOLF_0083</name>
</gene>
<comment type="subcellular location">
    <subcellularLocation>
        <location evidence="12">Cytoplasm</location>
    </subcellularLocation>
    <text evidence="12">About half TF is bound to the ribosome near the polypeptide exit tunnel while the other half is free in the cytoplasm.</text>
</comment>
<dbReference type="NCBIfam" id="TIGR00115">
    <property type="entry name" value="tig"/>
    <property type="match status" value="1"/>
</dbReference>
<dbReference type="SUPFAM" id="SSF109998">
    <property type="entry name" value="Triger factor/SurA peptide-binding domain-like"/>
    <property type="match status" value="1"/>
</dbReference>
<dbReference type="InterPro" id="IPR001179">
    <property type="entry name" value="PPIase_FKBP_dom"/>
</dbReference>
<evidence type="ECO:0000256" key="6">
    <source>
        <dbReference type="ARBA" id="ARBA00023110"/>
    </source>
</evidence>
<feature type="domain" description="PPIase FKBP-type" evidence="15">
    <location>
        <begin position="166"/>
        <end position="251"/>
    </location>
</feature>
<evidence type="ECO:0000313" key="17">
    <source>
        <dbReference type="Proteomes" id="UP000244338"/>
    </source>
</evidence>
<dbReference type="AlphaFoldDB" id="A0A2R6Y1I2"/>
<dbReference type="Gene3D" id="3.30.70.1050">
    <property type="entry name" value="Trigger factor ribosome-binding domain"/>
    <property type="match status" value="1"/>
</dbReference>
<evidence type="ECO:0000259" key="15">
    <source>
        <dbReference type="PROSITE" id="PS50059"/>
    </source>
</evidence>
<keyword evidence="8 12" id="KW-0413">Isomerase</keyword>
<evidence type="ECO:0000256" key="7">
    <source>
        <dbReference type="ARBA" id="ARBA00023186"/>
    </source>
</evidence>
<evidence type="ECO:0000256" key="4">
    <source>
        <dbReference type="ARBA" id="ARBA00016902"/>
    </source>
</evidence>
<dbReference type="GO" id="GO:0005737">
    <property type="term" value="C:cytoplasm"/>
    <property type="evidence" value="ECO:0007669"/>
    <property type="project" value="UniProtKB-SubCell"/>
</dbReference>
<dbReference type="PANTHER" id="PTHR30560">
    <property type="entry name" value="TRIGGER FACTOR CHAPERONE AND PEPTIDYL-PROLYL CIS/TRANS ISOMERASE"/>
    <property type="match status" value="1"/>
</dbReference>
<evidence type="ECO:0000256" key="9">
    <source>
        <dbReference type="ARBA" id="ARBA00023306"/>
    </source>
</evidence>
<dbReference type="Pfam" id="PF05697">
    <property type="entry name" value="Trigger_N"/>
    <property type="match status" value="1"/>
</dbReference>
<dbReference type="PIRSF" id="PIRSF003095">
    <property type="entry name" value="Trigger_factor"/>
    <property type="match status" value="1"/>
</dbReference>
<comment type="similarity">
    <text evidence="2 12 14">Belongs to the FKBP-type PPIase family. Tig subfamily.</text>
</comment>
<dbReference type="PANTHER" id="PTHR30560:SF3">
    <property type="entry name" value="TRIGGER FACTOR-LIKE PROTEIN TIG, CHLOROPLASTIC"/>
    <property type="match status" value="1"/>
</dbReference>
<dbReference type="PROSITE" id="PS50059">
    <property type="entry name" value="FKBP_PPIASE"/>
    <property type="match status" value="1"/>
</dbReference>
<dbReference type="Gene3D" id="3.10.50.40">
    <property type="match status" value="1"/>
</dbReference>
<dbReference type="GO" id="GO:0043335">
    <property type="term" value="P:protein unfolding"/>
    <property type="evidence" value="ECO:0007669"/>
    <property type="project" value="TreeGrafter"/>
</dbReference>
<dbReference type="InterPro" id="IPR005215">
    <property type="entry name" value="Trig_fac"/>
</dbReference>
<evidence type="ECO:0000256" key="2">
    <source>
        <dbReference type="ARBA" id="ARBA00005464"/>
    </source>
</evidence>
<dbReference type="EC" id="5.2.1.8" evidence="3 12"/>
<evidence type="ECO:0000256" key="10">
    <source>
        <dbReference type="ARBA" id="ARBA00024849"/>
    </source>
</evidence>
<dbReference type="GO" id="GO:0051083">
    <property type="term" value="P:'de novo' cotranslational protein folding"/>
    <property type="evidence" value="ECO:0007669"/>
    <property type="project" value="TreeGrafter"/>
</dbReference>
<dbReference type="Gene3D" id="1.10.3120.10">
    <property type="entry name" value="Trigger factor, C-terminal domain"/>
    <property type="match status" value="1"/>
</dbReference>
<evidence type="ECO:0000256" key="5">
    <source>
        <dbReference type="ARBA" id="ARBA00022618"/>
    </source>
</evidence>
<comment type="function">
    <text evidence="10 12">Involved in protein export. Acts as a chaperone by maintaining the newly synthesized protein in an open conformation. Functions as a peptidyl-prolyl cis-trans isomerase.</text>
</comment>
<proteinExistence type="inferred from homology"/>
<comment type="catalytic activity">
    <reaction evidence="1 12 13">
        <text>[protein]-peptidylproline (omega=180) = [protein]-peptidylproline (omega=0)</text>
        <dbReference type="Rhea" id="RHEA:16237"/>
        <dbReference type="Rhea" id="RHEA-COMP:10747"/>
        <dbReference type="Rhea" id="RHEA-COMP:10748"/>
        <dbReference type="ChEBI" id="CHEBI:83833"/>
        <dbReference type="ChEBI" id="CHEBI:83834"/>
        <dbReference type="EC" id="5.2.1.8"/>
    </reaction>
</comment>
<evidence type="ECO:0000313" key="16">
    <source>
        <dbReference type="EMBL" id="PTQ56531.1"/>
    </source>
</evidence>
<dbReference type="InterPro" id="IPR008880">
    <property type="entry name" value="Trigger_fac_C"/>
</dbReference>
<dbReference type="HAMAP" id="MF_00303">
    <property type="entry name" value="Trigger_factor_Tig"/>
    <property type="match status" value="1"/>
</dbReference>
<dbReference type="GO" id="GO:0003755">
    <property type="term" value="F:peptidyl-prolyl cis-trans isomerase activity"/>
    <property type="evidence" value="ECO:0007669"/>
    <property type="project" value="UniProtKB-UniRule"/>
</dbReference>
<dbReference type="GO" id="GO:0044183">
    <property type="term" value="F:protein folding chaperone"/>
    <property type="evidence" value="ECO:0007669"/>
    <property type="project" value="TreeGrafter"/>
</dbReference>
<dbReference type="Pfam" id="PF05698">
    <property type="entry name" value="Trigger_C"/>
    <property type="match status" value="1"/>
</dbReference>
<accession>A0A2R6Y1I2</accession>
<dbReference type="InterPro" id="IPR008881">
    <property type="entry name" value="Trigger_fac_ribosome-bd_bac"/>
</dbReference>
<evidence type="ECO:0000256" key="14">
    <source>
        <dbReference type="RuleBase" id="RU003914"/>
    </source>
</evidence>
<dbReference type="InterPro" id="IPR037041">
    <property type="entry name" value="Trigger_fac_C_sf"/>
</dbReference>